<feature type="region of interest" description="Disordered" evidence="2">
    <location>
        <begin position="149"/>
        <end position="195"/>
    </location>
</feature>
<accession>A0AAD5C4J2</accession>
<dbReference type="PANTHER" id="PTHR48045:SF27">
    <property type="entry name" value="TRANS-ZEATIN O-BETA-D-GLUCOSYLTRANSFERASE"/>
    <property type="match status" value="1"/>
</dbReference>
<dbReference type="AlphaFoldDB" id="A0AAD5C4J2"/>
<dbReference type="EMBL" id="JAMZMK010009566">
    <property type="protein sequence ID" value="KAI7735108.1"/>
    <property type="molecule type" value="Genomic_DNA"/>
</dbReference>
<gene>
    <name evidence="3" type="ORF">M8C21_033767</name>
</gene>
<keyword evidence="4" id="KW-1185">Reference proteome</keyword>
<comment type="caution">
    <text evidence="3">The sequence shown here is derived from an EMBL/GenBank/DDBJ whole genome shotgun (WGS) entry which is preliminary data.</text>
</comment>
<dbReference type="SUPFAM" id="SSF53756">
    <property type="entry name" value="UDP-Glycosyltransferase/glycogen phosphorylase"/>
    <property type="match status" value="1"/>
</dbReference>
<feature type="compositionally biased region" description="Basic and acidic residues" evidence="2">
    <location>
        <begin position="150"/>
        <end position="165"/>
    </location>
</feature>
<name>A0AAD5C4J2_AMBAR</name>
<evidence type="ECO:0000313" key="3">
    <source>
        <dbReference type="EMBL" id="KAI7735108.1"/>
    </source>
</evidence>
<organism evidence="3 4">
    <name type="scientific">Ambrosia artemisiifolia</name>
    <name type="common">Common ragweed</name>
    <dbReference type="NCBI Taxonomy" id="4212"/>
    <lineage>
        <taxon>Eukaryota</taxon>
        <taxon>Viridiplantae</taxon>
        <taxon>Streptophyta</taxon>
        <taxon>Embryophyta</taxon>
        <taxon>Tracheophyta</taxon>
        <taxon>Spermatophyta</taxon>
        <taxon>Magnoliopsida</taxon>
        <taxon>eudicotyledons</taxon>
        <taxon>Gunneridae</taxon>
        <taxon>Pentapetalae</taxon>
        <taxon>asterids</taxon>
        <taxon>campanulids</taxon>
        <taxon>Asterales</taxon>
        <taxon>Asteraceae</taxon>
        <taxon>Asteroideae</taxon>
        <taxon>Heliantheae alliance</taxon>
        <taxon>Heliantheae</taxon>
        <taxon>Ambrosia</taxon>
    </lineage>
</organism>
<dbReference type="PANTHER" id="PTHR48045">
    <property type="entry name" value="UDP-GLYCOSYLTRANSFERASE 72B1"/>
    <property type="match status" value="1"/>
</dbReference>
<keyword evidence="1" id="KW-0808">Transferase</keyword>
<dbReference type="Proteomes" id="UP001206925">
    <property type="component" value="Unassembled WGS sequence"/>
</dbReference>
<dbReference type="Pfam" id="PF00201">
    <property type="entry name" value="UDPGT"/>
    <property type="match status" value="1"/>
</dbReference>
<reference evidence="3" key="1">
    <citation type="submission" date="2022-06" db="EMBL/GenBank/DDBJ databases">
        <title>Uncovering the hologenomic basis of an extraordinary plant invasion.</title>
        <authorList>
            <person name="Bieker V.C."/>
            <person name="Martin M.D."/>
            <person name="Gilbert T."/>
            <person name="Hodgins K."/>
            <person name="Battlay P."/>
            <person name="Petersen B."/>
            <person name="Wilson J."/>
        </authorList>
    </citation>
    <scope>NUCLEOTIDE SEQUENCE</scope>
    <source>
        <strain evidence="3">AA19_3_7</strain>
        <tissue evidence="3">Leaf</tissue>
    </source>
</reference>
<sequence>MTKEATFAYPDGYMDRVGSRGRIVSWAPQQKVLAHPSIACFMSHCGWNSTLEGITNGIPFLCWPYFCDQYCNESYICDIWKTGLRNLKPEARLPHYGHEEHLDLYDEVLRFNSEAFDAPGTSMEQMYNTVPNKVSERKLFMQNLSTNNDNLKDKVETQRPHEHDVVTSASRKPKSKKKTSDDTVLPTEPDESERQDAAVERFCEVLEDMCGKAEISMDDREEGEAEVLVLHVGNIRTLVKEVMSIRANNFLHLVPVVHLERMLKILDHQIHSAEGLSITQSENSISDVVSAITVALESIHAAIGIMAYSGMPKQIYKEEIIERIVEFSRRQIADVMSACDPNYRSTLGSRKDNMPQSLTLGIYEDN</sequence>
<protein>
    <submittedName>
        <fullName evidence="3">Uncharacterized protein</fullName>
    </submittedName>
</protein>
<dbReference type="Gene3D" id="3.40.50.2000">
    <property type="entry name" value="Glycogen Phosphorylase B"/>
    <property type="match status" value="1"/>
</dbReference>
<dbReference type="GO" id="GO:0008194">
    <property type="term" value="F:UDP-glycosyltransferase activity"/>
    <property type="evidence" value="ECO:0007669"/>
    <property type="project" value="InterPro"/>
</dbReference>
<dbReference type="CDD" id="cd03784">
    <property type="entry name" value="GT1_Gtf-like"/>
    <property type="match status" value="1"/>
</dbReference>
<evidence type="ECO:0000313" key="4">
    <source>
        <dbReference type="Proteomes" id="UP001206925"/>
    </source>
</evidence>
<dbReference type="InterPro" id="IPR002213">
    <property type="entry name" value="UDP_glucos_trans"/>
</dbReference>
<proteinExistence type="predicted"/>
<evidence type="ECO:0000256" key="1">
    <source>
        <dbReference type="ARBA" id="ARBA00022679"/>
    </source>
</evidence>
<evidence type="ECO:0000256" key="2">
    <source>
        <dbReference type="SAM" id="MobiDB-lite"/>
    </source>
</evidence>